<dbReference type="PANTHER" id="PTHR22930">
    <property type="match status" value="1"/>
</dbReference>
<proteinExistence type="inferred from homology"/>
<comment type="similarity">
    <text evidence="3">Belongs to the HARBI1 family.</text>
</comment>
<dbReference type="InterPro" id="IPR027806">
    <property type="entry name" value="HARBI1_dom"/>
</dbReference>
<evidence type="ECO:0000313" key="11">
    <source>
        <dbReference type="Proteomes" id="UP001161247"/>
    </source>
</evidence>
<dbReference type="PANTHER" id="PTHR22930:SF242">
    <property type="entry name" value="LOW PROTEIN: NUCLEASE-LIKE PROTEIN"/>
    <property type="match status" value="1"/>
</dbReference>
<comment type="cofactor">
    <cofactor evidence="1">
        <name>a divalent metal cation</name>
        <dbReference type="ChEBI" id="CHEBI:60240"/>
    </cofactor>
</comment>
<reference evidence="10" key="1">
    <citation type="submission" date="2023-03" db="EMBL/GenBank/DDBJ databases">
        <authorList>
            <person name="Julca I."/>
        </authorList>
    </citation>
    <scope>NUCLEOTIDE SEQUENCE</scope>
</reference>
<dbReference type="Pfam" id="PF13359">
    <property type="entry name" value="DDE_Tnp_4"/>
    <property type="match status" value="1"/>
</dbReference>
<evidence type="ECO:0000256" key="4">
    <source>
        <dbReference type="ARBA" id="ARBA00022722"/>
    </source>
</evidence>
<name>A0AAV1D1B1_OLDCO</name>
<dbReference type="GO" id="GO:0004518">
    <property type="term" value="F:nuclease activity"/>
    <property type="evidence" value="ECO:0007669"/>
    <property type="project" value="UniProtKB-KW"/>
</dbReference>
<keyword evidence="6" id="KW-0378">Hydrolase</keyword>
<evidence type="ECO:0000313" key="10">
    <source>
        <dbReference type="EMBL" id="CAI9100920.1"/>
    </source>
</evidence>
<feature type="compositionally biased region" description="Basic residues" evidence="8">
    <location>
        <begin position="13"/>
        <end position="24"/>
    </location>
</feature>
<evidence type="ECO:0000256" key="2">
    <source>
        <dbReference type="ARBA" id="ARBA00004123"/>
    </source>
</evidence>
<evidence type="ECO:0000256" key="7">
    <source>
        <dbReference type="ARBA" id="ARBA00023242"/>
    </source>
</evidence>
<comment type="subcellular location">
    <subcellularLocation>
        <location evidence="2">Nucleus</location>
    </subcellularLocation>
</comment>
<feature type="domain" description="DDE Tnp4" evidence="9">
    <location>
        <begin position="268"/>
        <end position="411"/>
    </location>
</feature>
<dbReference type="Proteomes" id="UP001161247">
    <property type="component" value="Chromosome 3"/>
</dbReference>
<gene>
    <name evidence="10" type="ORF">OLC1_LOCUS10630</name>
</gene>
<protein>
    <submittedName>
        <fullName evidence="10">OLC1v1038112C1</fullName>
    </submittedName>
</protein>
<dbReference type="GO" id="GO:0005634">
    <property type="term" value="C:nucleus"/>
    <property type="evidence" value="ECO:0007669"/>
    <property type="project" value="UniProtKB-SubCell"/>
</dbReference>
<dbReference type="EMBL" id="OX459120">
    <property type="protein sequence ID" value="CAI9100920.1"/>
    <property type="molecule type" value="Genomic_DNA"/>
</dbReference>
<sequence>MAAGGGATTGTTTRRKRRKNAKTKYKSKKINICSVKLEPEEPHFQIHHPDSGEDVSNLVPQLITAAHGALSFLRRHDLHLLPSQSLSLENLLASTSTSFPKLLSLLSFSPQSIPPPPPVAPPPPQPCWFDRFLSSADDDHDSRWAHFFNLSKPSFTLLLRLLTPSLTSLSPLLPLNFALAATLLRLAHAASFSAVSRRFNIDPATACRAFYTVCKAINERLGHLFELKSDINRIVVGFGWISLPNCCGVLGFEKFRLDGSLLGKEEFLIAQALVDSEGRFLDVSAGWPSNVSPENILRKSKLFAGIEESKEYLNGPSFEISDRNSIPQYILGESCFPIMPWLLTPYRDFDEHQELNSSKTAFNKVHEVGVQLVRKAFWKLRKRWKLVTEKWNEECIEAFPFIIVACCLLQNFLIKCSEPVQVQVEDVDFSRDEEFPVFDGDGDETGQKIRDALASHLNRVNQRR</sequence>
<organism evidence="10 11">
    <name type="scientific">Oldenlandia corymbosa var. corymbosa</name>
    <dbReference type="NCBI Taxonomy" id="529605"/>
    <lineage>
        <taxon>Eukaryota</taxon>
        <taxon>Viridiplantae</taxon>
        <taxon>Streptophyta</taxon>
        <taxon>Embryophyta</taxon>
        <taxon>Tracheophyta</taxon>
        <taxon>Spermatophyta</taxon>
        <taxon>Magnoliopsida</taxon>
        <taxon>eudicotyledons</taxon>
        <taxon>Gunneridae</taxon>
        <taxon>Pentapetalae</taxon>
        <taxon>asterids</taxon>
        <taxon>lamiids</taxon>
        <taxon>Gentianales</taxon>
        <taxon>Rubiaceae</taxon>
        <taxon>Rubioideae</taxon>
        <taxon>Spermacoceae</taxon>
        <taxon>Hedyotis-Oldenlandia complex</taxon>
        <taxon>Oldenlandia</taxon>
    </lineage>
</organism>
<evidence type="ECO:0000256" key="3">
    <source>
        <dbReference type="ARBA" id="ARBA00006958"/>
    </source>
</evidence>
<evidence type="ECO:0000256" key="8">
    <source>
        <dbReference type="SAM" id="MobiDB-lite"/>
    </source>
</evidence>
<keyword evidence="7" id="KW-0539">Nucleus</keyword>
<dbReference type="AlphaFoldDB" id="A0AAV1D1B1"/>
<keyword evidence="4" id="KW-0540">Nuclease</keyword>
<evidence type="ECO:0000256" key="5">
    <source>
        <dbReference type="ARBA" id="ARBA00022723"/>
    </source>
</evidence>
<accession>A0AAV1D1B1</accession>
<dbReference type="InterPro" id="IPR045249">
    <property type="entry name" value="HARBI1-like"/>
</dbReference>
<keyword evidence="5" id="KW-0479">Metal-binding</keyword>
<dbReference type="GO" id="GO:0016787">
    <property type="term" value="F:hydrolase activity"/>
    <property type="evidence" value="ECO:0007669"/>
    <property type="project" value="UniProtKB-KW"/>
</dbReference>
<dbReference type="GO" id="GO:0046872">
    <property type="term" value="F:metal ion binding"/>
    <property type="evidence" value="ECO:0007669"/>
    <property type="project" value="UniProtKB-KW"/>
</dbReference>
<evidence type="ECO:0000256" key="1">
    <source>
        <dbReference type="ARBA" id="ARBA00001968"/>
    </source>
</evidence>
<feature type="region of interest" description="Disordered" evidence="8">
    <location>
        <begin position="1"/>
        <end position="24"/>
    </location>
</feature>
<keyword evidence="11" id="KW-1185">Reference proteome</keyword>
<evidence type="ECO:0000256" key="6">
    <source>
        <dbReference type="ARBA" id="ARBA00022801"/>
    </source>
</evidence>
<evidence type="ECO:0000259" key="9">
    <source>
        <dbReference type="Pfam" id="PF13359"/>
    </source>
</evidence>